<reference evidence="1 2" key="1">
    <citation type="journal article" date="2019" name="Environ. Microbiol.">
        <title>Species interactions and distinct microbial communities in high Arctic permafrost affected cryosols are associated with the CH4 and CO2 gas fluxes.</title>
        <authorList>
            <person name="Altshuler I."/>
            <person name="Hamel J."/>
            <person name="Turney S."/>
            <person name="Magnuson E."/>
            <person name="Levesque R."/>
            <person name="Greer C."/>
            <person name="Whyte L.G."/>
        </authorList>
    </citation>
    <scope>NUCLEOTIDE SEQUENCE [LARGE SCALE GENOMIC DNA]</scope>
    <source>
        <strain evidence="1 2">S5.1</strain>
    </source>
</reference>
<evidence type="ECO:0000313" key="1">
    <source>
        <dbReference type="EMBL" id="TPG09648.1"/>
    </source>
</evidence>
<protein>
    <submittedName>
        <fullName evidence="1">PIG-L family deacetylase</fullName>
    </submittedName>
</protein>
<dbReference type="Proteomes" id="UP000318413">
    <property type="component" value="Unassembled WGS sequence"/>
</dbReference>
<dbReference type="Pfam" id="PF02585">
    <property type="entry name" value="PIG-L"/>
    <property type="match status" value="1"/>
</dbReference>
<comment type="caution">
    <text evidence="1">The sequence shown here is derived from an EMBL/GenBank/DDBJ whole genome shotgun (WGS) entry which is preliminary data.</text>
</comment>
<evidence type="ECO:0000313" key="2">
    <source>
        <dbReference type="Proteomes" id="UP000318413"/>
    </source>
</evidence>
<dbReference type="PANTHER" id="PTHR12993">
    <property type="entry name" value="N-ACETYLGLUCOSAMINYL-PHOSPHATIDYLINOSITOL DE-N-ACETYLASE-RELATED"/>
    <property type="match status" value="1"/>
</dbReference>
<sequence>MKLRIGTPRCLLVIAPHPDDETIGAYALITRMRRRGVKVRILVVTDGGASHTASPTWPRHRLIRERQQETFRAVRQLGIFRGAVTFLGLPDGRLVQETRSANRLIAGAIRHAPKPLLVVAPACSDDHPDHRVVATAVGGARQARVRRLAYSVWPAGAAIRHAGAVTLSAQERLAKRHAIRSYRTQAGRIRDDPNGFAMTRAQIAAFSRAVETFVERAE</sequence>
<name>A0A502C9P7_9SPHN</name>
<organism evidence="1 2">
    <name type="scientific">Sphingomonas oligophenolica</name>
    <dbReference type="NCBI Taxonomy" id="301154"/>
    <lineage>
        <taxon>Bacteria</taxon>
        <taxon>Pseudomonadati</taxon>
        <taxon>Pseudomonadota</taxon>
        <taxon>Alphaproteobacteria</taxon>
        <taxon>Sphingomonadales</taxon>
        <taxon>Sphingomonadaceae</taxon>
        <taxon>Sphingomonas</taxon>
    </lineage>
</organism>
<keyword evidence="2" id="KW-1185">Reference proteome</keyword>
<dbReference type="EMBL" id="RCZK01000014">
    <property type="protein sequence ID" value="TPG09648.1"/>
    <property type="molecule type" value="Genomic_DNA"/>
</dbReference>
<dbReference type="Gene3D" id="3.40.50.10320">
    <property type="entry name" value="LmbE-like"/>
    <property type="match status" value="1"/>
</dbReference>
<gene>
    <name evidence="1" type="ORF">EAH84_13770</name>
</gene>
<dbReference type="InterPro" id="IPR024078">
    <property type="entry name" value="LmbE-like_dom_sf"/>
</dbReference>
<proteinExistence type="predicted"/>
<dbReference type="InterPro" id="IPR003737">
    <property type="entry name" value="GlcNAc_PI_deacetylase-related"/>
</dbReference>
<dbReference type="SUPFAM" id="SSF102588">
    <property type="entry name" value="LmbE-like"/>
    <property type="match status" value="1"/>
</dbReference>
<dbReference type="GO" id="GO:0016811">
    <property type="term" value="F:hydrolase activity, acting on carbon-nitrogen (but not peptide) bonds, in linear amides"/>
    <property type="evidence" value="ECO:0007669"/>
    <property type="project" value="TreeGrafter"/>
</dbReference>
<dbReference type="OrthoDB" id="9790023at2"/>
<dbReference type="AlphaFoldDB" id="A0A502C9P7"/>
<dbReference type="PANTHER" id="PTHR12993:SF11">
    <property type="entry name" value="N-ACETYLGLUCOSAMINYL-PHOSPHATIDYLINOSITOL DE-N-ACETYLASE"/>
    <property type="match status" value="1"/>
</dbReference>
<accession>A0A502C9P7</accession>